<keyword evidence="3" id="KW-1185">Reference proteome</keyword>
<proteinExistence type="predicted"/>
<sequence>MQKEQKHKVDTLVQLSLVEVVNWHCRSCPFERSGSLGKENGENLILEINYCTVNVGVTRNHNVLGMEHVLLRGNTHAALFIFCNMHLTLRRETCTSVRKKKLRLQRRLQNDLPGTCTPTVERRDRRDEGTPANAPASATSCVNSRPLGHLVNSTLVTPVCGTTGVAYDRDLLPDQTGEARGPQNKELGITLSGKQARLLLQFVLPLGSTPAKVVHQASFFLCAVMYGWLSTQAADYILRGVFHEFGHVWIAVVAYVVKPEWFPSGWGESPLTISEYWSMHRPSVVCSGSKGKKLSQRSQAEDGFIAPPMFSRLAGKCNTLTVCETRMKHEVRNQLARIQRSRGERCLKAIESRRFVAVKNFGDLAKFVGDTDKAWFVIQKYGNTDWASLSELEARLLSQAFFELAIHRLWSGCEELEQTQIRQGRGSSSVIHDPSAYEVAWSSYTSAVSPLDNKDVWGIGPAHTEAAEVLEKVFLFINYVHLYEQQIRELVDNISSKRERRNGAEPYLQAGRWDNLGIRRS</sequence>
<evidence type="ECO:0000256" key="1">
    <source>
        <dbReference type="SAM" id="MobiDB-lite"/>
    </source>
</evidence>
<feature type="compositionally biased region" description="Basic and acidic residues" evidence="1">
    <location>
        <begin position="120"/>
        <end position="129"/>
    </location>
</feature>
<dbReference type="Gramene" id="EFJ26466">
    <property type="protein sequence ID" value="EFJ26466"/>
    <property type="gene ID" value="SELMODRAFT_413086"/>
</dbReference>
<dbReference type="Proteomes" id="UP000001514">
    <property type="component" value="Unassembled WGS sequence"/>
</dbReference>
<organism evidence="3">
    <name type="scientific">Selaginella moellendorffii</name>
    <name type="common">Spikemoss</name>
    <dbReference type="NCBI Taxonomy" id="88036"/>
    <lineage>
        <taxon>Eukaryota</taxon>
        <taxon>Viridiplantae</taxon>
        <taxon>Streptophyta</taxon>
        <taxon>Embryophyta</taxon>
        <taxon>Tracheophyta</taxon>
        <taxon>Lycopodiopsida</taxon>
        <taxon>Selaginellales</taxon>
        <taxon>Selaginellaceae</taxon>
        <taxon>Selaginella</taxon>
    </lineage>
</organism>
<dbReference type="InParanoid" id="D8RNA5"/>
<dbReference type="KEGG" id="smo:SELMODRAFT_413086"/>
<protein>
    <submittedName>
        <fullName evidence="2">Uncharacterized protein</fullName>
    </submittedName>
</protein>
<name>D8RNA5_SELML</name>
<reference evidence="2 3" key="1">
    <citation type="journal article" date="2011" name="Science">
        <title>The Selaginella genome identifies genetic changes associated with the evolution of vascular plants.</title>
        <authorList>
            <person name="Banks J.A."/>
            <person name="Nishiyama T."/>
            <person name="Hasebe M."/>
            <person name="Bowman J.L."/>
            <person name="Gribskov M."/>
            <person name="dePamphilis C."/>
            <person name="Albert V.A."/>
            <person name="Aono N."/>
            <person name="Aoyama T."/>
            <person name="Ambrose B.A."/>
            <person name="Ashton N.W."/>
            <person name="Axtell M.J."/>
            <person name="Barker E."/>
            <person name="Barker M.S."/>
            <person name="Bennetzen J.L."/>
            <person name="Bonawitz N.D."/>
            <person name="Chapple C."/>
            <person name="Cheng C."/>
            <person name="Correa L.G."/>
            <person name="Dacre M."/>
            <person name="DeBarry J."/>
            <person name="Dreyer I."/>
            <person name="Elias M."/>
            <person name="Engstrom E.M."/>
            <person name="Estelle M."/>
            <person name="Feng L."/>
            <person name="Finet C."/>
            <person name="Floyd S.K."/>
            <person name="Frommer W.B."/>
            <person name="Fujita T."/>
            <person name="Gramzow L."/>
            <person name="Gutensohn M."/>
            <person name="Harholt J."/>
            <person name="Hattori M."/>
            <person name="Heyl A."/>
            <person name="Hirai T."/>
            <person name="Hiwatashi Y."/>
            <person name="Ishikawa M."/>
            <person name="Iwata M."/>
            <person name="Karol K.G."/>
            <person name="Koehler B."/>
            <person name="Kolukisaoglu U."/>
            <person name="Kubo M."/>
            <person name="Kurata T."/>
            <person name="Lalonde S."/>
            <person name="Li K."/>
            <person name="Li Y."/>
            <person name="Litt A."/>
            <person name="Lyons E."/>
            <person name="Manning G."/>
            <person name="Maruyama T."/>
            <person name="Michael T.P."/>
            <person name="Mikami K."/>
            <person name="Miyazaki S."/>
            <person name="Morinaga S."/>
            <person name="Murata T."/>
            <person name="Mueller-Roeber B."/>
            <person name="Nelson D.R."/>
            <person name="Obara M."/>
            <person name="Oguri Y."/>
            <person name="Olmstead R.G."/>
            <person name="Onodera N."/>
            <person name="Petersen B.L."/>
            <person name="Pils B."/>
            <person name="Prigge M."/>
            <person name="Rensing S.A."/>
            <person name="Riano-Pachon D.M."/>
            <person name="Roberts A.W."/>
            <person name="Sato Y."/>
            <person name="Scheller H.V."/>
            <person name="Schulz B."/>
            <person name="Schulz C."/>
            <person name="Shakirov E.V."/>
            <person name="Shibagaki N."/>
            <person name="Shinohara N."/>
            <person name="Shippen D.E."/>
            <person name="Soerensen I."/>
            <person name="Sotooka R."/>
            <person name="Sugimoto N."/>
            <person name="Sugita M."/>
            <person name="Sumikawa N."/>
            <person name="Tanurdzic M."/>
            <person name="Theissen G."/>
            <person name="Ulvskov P."/>
            <person name="Wakazuki S."/>
            <person name="Weng J.K."/>
            <person name="Willats W.W."/>
            <person name="Wipf D."/>
            <person name="Wolf P.G."/>
            <person name="Yang L."/>
            <person name="Zimmer A.D."/>
            <person name="Zhu Q."/>
            <person name="Mitros T."/>
            <person name="Hellsten U."/>
            <person name="Loque D."/>
            <person name="Otillar R."/>
            <person name="Salamov A."/>
            <person name="Schmutz J."/>
            <person name="Shapiro H."/>
            <person name="Lindquist E."/>
            <person name="Lucas S."/>
            <person name="Rokhsar D."/>
            <person name="Grigoriev I.V."/>
        </authorList>
    </citation>
    <scope>NUCLEOTIDE SEQUENCE [LARGE SCALE GENOMIC DNA]</scope>
</reference>
<gene>
    <name evidence="2" type="ORF">SELMODRAFT_413086</name>
</gene>
<evidence type="ECO:0000313" key="3">
    <source>
        <dbReference type="Proteomes" id="UP000001514"/>
    </source>
</evidence>
<feature type="region of interest" description="Disordered" evidence="1">
    <location>
        <begin position="113"/>
        <end position="140"/>
    </location>
</feature>
<dbReference type="HOGENOM" id="CLU_523169_0_0_1"/>
<evidence type="ECO:0000313" key="2">
    <source>
        <dbReference type="EMBL" id="EFJ26466.1"/>
    </source>
</evidence>
<accession>D8RNA5</accession>
<dbReference type="EMBL" id="GL377584">
    <property type="protein sequence ID" value="EFJ26466.1"/>
    <property type="molecule type" value="Genomic_DNA"/>
</dbReference>
<dbReference type="AlphaFoldDB" id="D8RNA5"/>